<sequence>MTRKHSVLLKEEKCEGCTNCVKGCPTKAIRVHQGKAWIKEDLCIDCAECIRACEYHAKYTKTDQLEKIVKTSDYPVLLIPPSFYSQFSAEISSQKIKKAIQNLGFRAVFDVAEAAAALSRKTLDFLNNNQGSYISTSCPVIVRLIKLQFPDLIEMLIPLKSPVELIAERIKRKFKEEKNINPDIFFLTPCPAKLTTVNRAIGQKESFLSGAIGVENIYQKIYESLADIELKTEAGRVITLATIWGSEGGEEGILKSWQELNTLSVSGIKEAKKLLNEIERNNIPDAIRYFELTSCTNGCIGGVLNVINPFQAQFNLEERIKKIREITQAHNLDFEKDDDQFYNFALSESITADNVSKLDSDFKKAMQKLEQLQKEIDILPGLDCAACGAPDCKTFAEDVVNGRASRADCIFMLRKQLGKLADDLSILAHELPPVMASQKEESDDS</sequence>
<feature type="domain" description="4Fe-4S" evidence="6">
    <location>
        <begin position="367"/>
        <end position="426"/>
    </location>
</feature>
<dbReference type="GO" id="GO:0046872">
    <property type="term" value="F:metal ion binding"/>
    <property type="evidence" value="ECO:0007669"/>
    <property type="project" value="UniProtKB-KW"/>
</dbReference>
<dbReference type="InterPro" id="IPR017896">
    <property type="entry name" value="4Fe4S_Fe-S-bd"/>
</dbReference>
<keyword evidence="2" id="KW-0479">Metal-binding</keyword>
<dbReference type="OrthoDB" id="9798098at2"/>
<protein>
    <submittedName>
        <fullName evidence="7">Iron only hydrogenase large subunit, C-terminal domain</fullName>
    </submittedName>
</protein>
<evidence type="ECO:0000256" key="4">
    <source>
        <dbReference type="ARBA" id="ARBA00023014"/>
    </source>
</evidence>
<dbReference type="EMBL" id="FTNC01000009">
    <property type="protein sequence ID" value="SIQ85147.1"/>
    <property type="molecule type" value="Genomic_DNA"/>
</dbReference>
<keyword evidence="8" id="KW-1185">Reference proteome</keyword>
<dbReference type="AlphaFoldDB" id="A0A1N6W4V5"/>
<dbReference type="InterPro" id="IPR050395">
    <property type="entry name" value="4Fe4S_Ferredoxin_RnfB"/>
</dbReference>
<keyword evidence="1" id="KW-0004">4Fe-4S</keyword>
<feature type="domain" description="4Fe-4S ferredoxin-type" evidence="5">
    <location>
        <begin position="5"/>
        <end position="34"/>
    </location>
</feature>
<organism evidence="7 8">
    <name type="scientific">Halanaerobium kushneri</name>
    <dbReference type="NCBI Taxonomy" id="56779"/>
    <lineage>
        <taxon>Bacteria</taxon>
        <taxon>Bacillati</taxon>
        <taxon>Bacillota</taxon>
        <taxon>Clostridia</taxon>
        <taxon>Halanaerobiales</taxon>
        <taxon>Halanaerobiaceae</taxon>
        <taxon>Halanaerobium</taxon>
    </lineage>
</organism>
<evidence type="ECO:0000259" key="6">
    <source>
        <dbReference type="PROSITE" id="PS51656"/>
    </source>
</evidence>
<dbReference type="InterPro" id="IPR007202">
    <property type="entry name" value="4Fe-4S_dom"/>
</dbReference>
<dbReference type="PROSITE" id="PS51379">
    <property type="entry name" value="4FE4S_FER_2"/>
    <property type="match status" value="2"/>
</dbReference>
<dbReference type="PANTHER" id="PTHR43560:SF1">
    <property type="entry name" value="ION-TRANSLOCATING OXIDOREDUCTASE COMPLEX SUBUNIT B"/>
    <property type="match status" value="1"/>
</dbReference>
<dbReference type="InterPro" id="IPR009016">
    <property type="entry name" value="Fe_hydrogenase"/>
</dbReference>
<feature type="domain" description="4Fe-4S ferredoxin-type" evidence="5">
    <location>
        <begin position="35"/>
        <end position="63"/>
    </location>
</feature>
<evidence type="ECO:0000256" key="2">
    <source>
        <dbReference type="ARBA" id="ARBA00022723"/>
    </source>
</evidence>
<name>A0A1N6W4V5_9FIRM</name>
<dbReference type="RefSeq" id="WP_076544773.1">
    <property type="nucleotide sequence ID" value="NZ_FTNC01000009.1"/>
</dbReference>
<evidence type="ECO:0000313" key="7">
    <source>
        <dbReference type="EMBL" id="SIQ85147.1"/>
    </source>
</evidence>
<dbReference type="SUPFAM" id="SSF54862">
    <property type="entry name" value="4Fe-4S ferredoxins"/>
    <property type="match status" value="1"/>
</dbReference>
<dbReference type="PROSITE" id="PS51656">
    <property type="entry name" value="4FE4S"/>
    <property type="match status" value="1"/>
</dbReference>
<proteinExistence type="predicted"/>
<evidence type="ECO:0000256" key="1">
    <source>
        <dbReference type="ARBA" id="ARBA00022485"/>
    </source>
</evidence>
<dbReference type="Pfam" id="PF04060">
    <property type="entry name" value="FeS"/>
    <property type="match status" value="1"/>
</dbReference>
<reference evidence="8" key="1">
    <citation type="submission" date="2017-01" db="EMBL/GenBank/DDBJ databases">
        <authorList>
            <person name="Varghese N."/>
            <person name="Submissions S."/>
        </authorList>
    </citation>
    <scope>NUCLEOTIDE SEQUENCE [LARGE SCALE GENOMIC DNA]</scope>
    <source>
        <strain evidence="8">ATCC 700103</strain>
    </source>
</reference>
<dbReference type="GO" id="GO:0051539">
    <property type="term" value="F:4 iron, 4 sulfur cluster binding"/>
    <property type="evidence" value="ECO:0007669"/>
    <property type="project" value="UniProtKB-KW"/>
</dbReference>
<dbReference type="Gene3D" id="3.30.70.20">
    <property type="match status" value="1"/>
</dbReference>
<keyword evidence="4" id="KW-0411">Iron-sulfur</keyword>
<accession>A0A1N6W4V5</accession>
<dbReference type="Pfam" id="PF13237">
    <property type="entry name" value="Fer4_10"/>
    <property type="match status" value="1"/>
</dbReference>
<dbReference type="Proteomes" id="UP000185669">
    <property type="component" value="Unassembled WGS sequence"/>
</dbReference>
<keyword evidence="3" id="KW-0408">Iron</keyword>
<evidence type="ECO:0000259" key="5">
    <source>
        <dbReference type="PROSITE" id="PS51379"/>
    </source>
</evidence>
<evidence type="ECO:0000313" key="8">
    <source>
        <dbReference type="Proteomes" id="UP000185669"/>
    </source>
</evidence>
<dbReference type="InterPro" id="IPR004108">
    <property type="entry name" value="Fe_hydrogenase_lsu_C"/>
</dbReference>
<dbReference type="SUPFAM" id="SSF53920">
    <property type="entry name" value="Fe-only hydrogenase"/>
    <property type="match status" value="1"/>
</dbReference>
<dbReference type="Gene3D" id="1.10.15.40">
    <property type="entry name" value="Electron transport complex subunit B, putative Fe-S cluster"/>
    <property type="match status" value="1"/>
</dbReference>
<evidence type="ECO:0000256" key="3">
    <source>
        <dbReference type="ARBA" id="ARBA00023004"/>
    </source>
</evidence>
<dbReference type="PANTHER" id="PTHR43560">
    <property type="entry name" value="ION-TRANSLOCATING OXIDOREDUCTASE COMPLEX SUBUNIT B"/>
    <property type="match status" value="1"/>
</dbReference>
<dbReference type="InterPro" id="IPR017900">
    <property type="entry name" value="4Fe4S_Fe_S_CS"/>
</dbReference>
<dbReference type="STRING" id="56779.SAMN05421834_10957"/>
<gene>
    <name evidence="7" type="ORF">SAMN05421834_10957</name>
</gene>
<dbReference type="PROSITE" id="PS00198">
    <property type="entry name" value="4FE4S_FER_1"/>
    <property type="match status" value="2"/>
</dbReference>
<dbReference type="Gene3D" id="3.40.950.10">
    <property type="entry name" value="Fe-only Hydrogenase (Larger Subunit), Chain L, domain 3"/>
    <property type="match status" value="1"/>
</dbReference>
<dbReference type="Pfam" id="PF02906">
    <property type="entry name" value="Fe_hyd_lg_C"/>
    <property type="match status" value="2"/>
</dbReference>